<feature type="region of interest" description="Disordered" evidence="1">
    <location>
        <begin position="94"/>
        <end position="114"/>
    </location>
</feature>
<feature type="compositionally biased region" description="Basic and acidic residues" evidence="1">
    <location>
        <begin position="101"/>
        <end position="114"/>
    </location>
</feature>
<evidence type="ECO:0000313" key="4">
    <source>
        <dbReference type="Proteomes" id="UP000325902"/>
    </source>
</evidence>
<feature type="transmembrane region" description="Helical" evidence="2">
    <location>
        <begin position="29"/>
        <end position="47"/>
    </location>
</feature>
<dbReference type="Proteomes" id="UP000325902">
    <property type="component" value="Unassembled WGS sequence"/>
</dbReference>
<proteinExistence type="predicted"/>
<name>A0A5N5DJ65_9PEZI</name>
<feature type="transmembrane region" description="Helical" evidence="2">
    <location>
        <begin position="59"/>
        <end position="82"/>
    </location>
</feature>
<dbReference type="EMBL" id="VCHE01000014">
    <property type="protein sequence ID" value="KAB2577948.1"/>
    <property type="molecule type" value="Genomic_DNA"/>
</dbReference>
<protein>
    <submittedName>
        <fullName evidence="3">Uncharacterized protein</fullName>
    </submittedName>
</protein>
<keyword evidence="2" id="KW-0812">Transmembrane</keyword>
<evidence type="ECO:0000256" key="1">
    <source>
        <dbReference type="SAM" id="MobiDB-lite"/>
    </source>
</evidence>
<reference evidence="3 4" key="1">
    <citation type="journal article" date="2019" name="Sci. Rep.">
        <title>A multi-omics analysis of the grapevine pathogen Lasiodiplodia theobromae reveals that temperature affects the expression of virulence- and pathogenicity-related genes.</title>
        <authorList>
            <person name="Felix C."/>
            <person name="Meneses R."/>
            <person name="Goncalves M.F.M."/>
            <person name="Tilleman L."/>
            <person name="Duarte A.S."/>
            <person name="Jorrin-Novo J.V."/>
            <person name="Van de Peer Y."/>
            <person name="Deforce D."/>
            <person name="Van Nieuwerburgh F."/>
            <person name="Esteves A.C."/>
            <person name="Alves A."/>
        </authorList>
    </citation>
    <scope>NUCLEOTIDE SEQUENCE [LARGE SCALE GENOMIC DNA]</scope>
    <source>
        <strain evidence="3 4">LA-SOL3</strain>
    </source>
</reference>
<dbReference type="OrthoDB" id="2830640at2759"/>
<accession>A0A5N5DJ65</accession>
<comment type="caution">
    <text evidence="3">The sequence shown here is derived from an EMBL/GenBank/DDBJ whole genome shotgun (WGS) entry which is preliminary data.</text>
</comment>
<gene>
    <name evidence="3" type="ORF">DBV05_g3388</name>
</gene>
<evidence type="ECO:0000256" key="2">
    <source>
        <dbReference type="SAM" id="Phobius"/>
    </source>
</evidence>
<keyword evidence="2" id="KW-0472">Membrane</keyword>
<organism evidence="3 4">
    <name type="scientific">Lasiodiplodia theobromae</name>
    <dbReference type="NCBI Taxonomy" id="45133"/>
    <lineage>
        <taxon>Eukaryota</taxon>
        <taxon>Fungi</taxon>
        <taxon>Dikarya</taxon>
        <taxon>Ascomycota</taxon>
        <taxon>Pezizomycotina</taxon>
        <taxon>Dothideomycetes</taxon>
        <taxon>Dothideomycetes incertae sedis</taxon>
        <taxon>Botryosphaeriales</taxon>
        <taxon>Botryosphaeriaceae</taxon>
        <taxon>Lasiodiplodia</taxon>
    </lineage>
</organism>
<keyword evidence="4" id="KW-1185">Reference proteome</keyword>
<dbReference type="Gene3D" id="1.20.58.340">
    <property type="entry name" value="Magnesium transport protein CorA, transmembrane region"/>
    <property type="match status" value="1"/>
</dbReference>
<evidence type="ECO:0000313" key="3">
    <source>
        <dbReference type="EMBL" id="KAB2577948.1"/>
    </source>
</evidence>
<sequence>MAKVNHQMARDSARLASAAKRDSSSMKTIAILTTVFLPGTFVSALFSTPLVESDPSQFWIYWAITVPLTGLVMGLWAMWMYWINGKNRIKDEEAANAVESNEDKQKGNKSEKND</sequence>
<keyword evidence="2" id="KW-1133">Transmembrane helix</keyword>
<dbReference type="AlphaFoldDB" id="A0A5N5DJ65"/>